<evidence type="ECO:0000256" key="5">
    <source>
        <dbReference type="ARBA" id="ARBA00022692"/>
    </source>
</evidence>
<keyword evidence="8 11" id="KW-1133">Transmembrane helix</keyword>
<sequence length="368" mass="39841">MIDRRLVSSFDWLLLALILALGACGVVNLYSAASSFGGAGTPVYLKQAYWFGLGLAVMLTVAMIGPQRLSTIAYPFYLLVVVMLVAVLFWGKIIGGSQRWLALGPMVIQPSELARLAAVLVLAAWFQRRDQMEPYRLHQLIIPVGLALIPAVLILKEPDLGTCLLVLIVAGSVILVNGVKLRDLAIAGGGMVVALPLVWRFMKDYQKQRIFSFLDPESDPLGAAYHLIQSKIAVGSGQFMGKGFLAGTQSQLHFLPEQHTDFAFSVLAEEWGFIGGMVVLLLVAAVVYRGIAIAYRAKDRQSLLLVVGGTAMIFWPAVINVGMVLGLFPVVGIPLPFISYGGSSLITTMAALGLIQGVAMRRFVFHRP</sequence>
<evidence type="ECO:0000256" key="9">
    <source>
        <dbReference type="ARBA" id="ARBA00023136"/>
    </source>
</evidence>
<dbReference type="GO" id="GO:0009252">
    <property type="term" value="P:peptidoglycan biosynthetic process"/>
    <property type="evidence" value="ECO:0007669"/>
    <property type="project" value="UniProtKB-UniRule"/>
</dbReference>
<comment type="function">
    <text evidence="11">Peptidoglycan polymerase that is essential for cell wall elongation.</text>
</comment>
<dbReference type="GO" id="GO:0008955">
    <property type="term" value="F:peptidoglycan glycosyltransferase activity"/>
    <property type="evidence" value="ECO:0007669"/>
    <property type="project" value="UniProtKB-UniRule"/>
</dbReference>
<feature type="transmembrane region" description="Helical" evidence="11">
    <location>
        <begin position="160"/>
        <end position="177"/>
    </location>
</feature>
<organism evidence="12 13">
    <name type="scientific">Desulfoferula mesophila</name>
    <dbReference type="NCBI Taxonomy" id="3058419"/>
    <lineage>
        <taxon>Bacteria</taxon>
        <taxon>Pseudomonadati</taxon>
        <taxon>Thermodesulfobacteriota</taxon>
        <taxon>Desulfarculia</taxon>
        <taxon>Desulfarculales</taxon>
        <taxon>Desulfarculaceae</taxon>
        <taxon>Desulfoferula</taxon>
    </lineage>
</organism>
<feature type="transmembrane region" description="Helical" evidence="11">
    <location>
        <begin position="303"/>
        <end position="331"/>
    </location>
</feature>
<feature type="transmembrane region" description="Helical" evidence="11">
    <location>
        <begin position="271"/>
        <end position="291"/>
    </location>
</feature>
<dbReference type="PANTHER" id="PTHR30474">
    <property type="entry name" value="CELL CYCLE PROTEIN"/>
    <property type="match status" value="1"/>
</dbReference>
<comment type="catalytic activity">
    <reaction evidence="11">
        <text>[GlcNAc-(1-&gt;4)-Mur2Ac(oyl-L-Ala-gamma-D-Glu-L-Lys-D-Ala-D-Ala)](n)-di-trans,octa-cis-undecaprenyl diphosphate + beta-D-GlcNAc-(1-&gt;4)-Mur2Ac(oyl-L-Ala-gamma-D-Glu-L-Lys-D-Ala-D-Ala)-di-trans,octa-cis-undecaprenyl diphosphate = [GlcNAc-(1-&gt;4)-Mur2Ac(oyl-L-Ala-gamma-D-Glu-L-Lys-D-Ala-D-Ala)](n+1)-di-trans,octa-cis-undecaprenyl diphosphate + di-trans,octa-cis-undecaprenyl diphosphate + H(+)</text>
        <dbReference type="Rhea" id="RHEA:23708"/>
        <dbReference type="Rhea" id="RHEA-COMP:9602"/>
        <dbReference type="Rhea" id="RHEA-COMP:9603"/>
        <dbReference type="ChEBI" id="CHEBI:15378"/>
        <dbReference type="ChEBI" id="CHEBI:58405"/>
        <dbReference type="ChEBI" id="CHEBI:60033"/>
        <dbReference type="ChEBI" id="CHEBI:78435"/>
        <dbReference type="EC" id="2.4.99.28"/>
    </reaction>
</comment>
<dbReference type="HAMAP" id="MF_02079">
    <property type="entry name" value="PGT_RodA"/>
    <property type="match status" value="1"/>
</dbReference>
<dbReference type="AlphaFoldDB" id="A0AAU9EVR8"/>
<feature type="transmembrane region" description="Helical" evidence="11">
    <location>
        <begin position="12"/>
        <end position="33"/>
    </location>
</feature>
<dbReference type="Pfam" id="PF01098">
    <property type="entry name" value="FTSW_RODA_SPOVE"/>
    <property type="match status" value="1"/>
</dbReference>
<dbReference type="EC" id="2.4.99.28" evidence="11"/>
<dbReference type="Proteomes" id="UP001366166">
    <property type="component" value="Chromosome"/>
</dbReference>
<evidence type="ECO:0000256" key="6">
    <source>
        <dbReference type="ARBA" id="ARBA00022960"/>
    </source>
</evidence>
<keyword evidence="2 11" id="KW-1003">Cell membrane</keyword>
<reference evidence="13" key="1">
    <citation type="journal article" date="2023" name="Arch. Microbiol.">
        <title>Desulfoferula mesophilus gen. nov. sp. nov., a mesophilic sulfate-reducing bacterium isolated from a brackish lake sediment.</title>
        <authorList>
            <person name="Watanabe T."/>
            <person name="Yabe T."/>
            <person name="Tsuji J.M."/>
            <person name="Fukui M."/>
        </authorList>
    </citation>
    <scope>NUCLEOTIDE SEQUENCE [LARGE SCALE GENOMIC DNA]</scope>
    <source>
        <strain evidence="13">12FAK</strain>
    </source>
</reference>
<feature type="transmembrane region" description="Helical" evidence="11">
    <location>
        <begin position="337"/>
        <end position="359"/>
    </location>
</feature>
<accession>A0AAU9EVR8</accession>
<dbReference type="EMBL" id="AP028679">
    <property type="protein sequence ID" value="BEQ12977.1"/>
    <property type="molecule type" value="Genomic_DNA"/>
</dbReference>
<dbReference type="InterPro" id="IPR001182">
    <property type="entry name" value="FtsW/RodA"/>
</dbReference>
<feature type="transmembrane region" description="Helical" evidence="11">
    <location>
        <begin position="72"/>
        <end position="94"/>
    </location>
</feature>
<protein>
    <recommendedName>
        <fullName evidence="11">Peptidoglycan glycosyltransferase RodA</fullName>
        <shortName evidence="11">PGT</shortName>
        <ecNumber evidence="11">2.4.99.28</ecNumber>
    </recommendedName>
    <alternativeName>
        <fullName evidence="11">Cell elongation protein RodA</fullName>
    </alternativeName>
    <alternativeName>
        <fullName evidence="11">Cell wall polymerase</fullName>
    </alternativeName>
    <alternativeName>
        <fullName evidence="11">Peptidoglycan polymerase</fullName>
        <shortName evidence="11">PG polymerase</shortName>
    </alternativeName>
</protein>
<dbReference type="GO" id="GO:0008360">
    <property type="term" value="P:regulation of cell shape"/>
    <property type="evidence" value="ECO:0007669"/>
    <property type="project" value="UniProtKB-KW"/>
</dbReference>
<evidence type="ECO:0000256" key="8">
    <source>
        <dbReference type="ARBA" id="ARBA00022989"/>
    </source>
</evidence>
<dbReference type="KEGG" id="dmp:FAK_00430"/>
<dbReference type="RefSeq" id="WP_338604089.1">
    <property type="nucleotide sequence ID" value="NZ_AP028679.1"/>
</dbReference>
<evidence type="ECO:0000256" key="1">
    <source>
        <dbReference type="ARBA" id="ARBA00004141"/>
    </source>
</evidence>
<dbReference type="NCBIfam" id="TIGR02210">
    <property type="entry name" value="rodA_shape"/>
    <property type="match status" value="1"/>
</dbReference>
<evidence type="ECO:0000256" key="3">
    <source>
        <dbReference type="ARBA" id="ARBA00022676"/>
    </source>
</evidence>
<comment type="similarity">
    <text evidence="11">Belongs to the SEDS family. MrdB/RodA subfamily.</text>
</comment>
<feature type="transmembrane region" description="Helical" evidence="11">
    <location>
        <begin position="184"/>
        <end position="202"/>
    </location>
</feature>
<keyword evidence="9 11" id="KW-0472">Membrane</keyword>
<keyword evidence="10 11" id="KW-0961">Cell wall biogenesis/degradation</keyword>
<evidence type="ECO:0000256" key="11">
    <source>
        <dbReference type="HAMAP-Rule" id="MF_02079"/>
    </source>
</evidence>
<gene>
    <name evidence="11 12" type="primary">rodA</name>
    <name evidence="12" type="ORF">FAK_00430</name>
</gene>
<evidence type="ECO:0000313" key="13">
    <source>
        <dbReference type="Proteomes" id="UP001366166"/>
    </source>
</evidence>
<dbReference type="InterPro" id="IPR018365">
    <property type="entry name" value="Cell_cycle_FtsW-rel_CS"/>
</dbReference>
<dbReference type="GO" id="GO:0032153">
    <property type="term" value="C:cell division site"/>
    <property type="evidence" value="ECO:0007669"/>
    <property type="project" value="TreeGrafter"/>
</dbReference>
<dbReference type="GO" id="GO:0005886">
    <property type="term" value="C:plasma membrane"/>
    <property type="evidence" value="ECO:0007669"/>
    <property type="project" value="UniProtKB-SubCell"/>
</dbReference>
<keyword evidence="6 11" id="KW-0133">Cell shape</keyword>
<dbReference type="PROSITE" id="PS51257">
    <property type="entry name" value="PROKAR_LIPOPROTEIN"/>
    <property type="match status" value="1"/>
</dbReference>
<feature type="transmembrane region" description="Helical" evidence="11">
    <location>
        <begin position="100"/>
        <end position="125"/>
    </location>
</feature>
<keyword evidence="7 11" id="KW-0573">Peptidoglycan synthesis</keyword>
<name>A0AAU9EVR8_9BACT</name>
<comment type="subcellular location">
    <subcellularLocation>
        <location evidence="11">Cell membrane</location>
        <topology evidence="11">Multi-pass membrane protein</topology>
    </subcellularLocation>
    <subcellularLocation>
        <location evidence="1">Membrane</location>
        <topology evidence="1">Multi-pass membrane protein</topology>
    </subcellularLocation>
</comment>
<comment type="pathway">
    <text evidence="11">Cell wall biogenesis; peptidoglycan biosynthesis.</text>
</comment>
<keyword evidence="3 11" id="KW-0328">Glycosyltransferase</keyword>
<feature type="transmembrane region" description="Helical" evidence="11">
    <location>
        <begin position="137"/>
        <end position="154"/>
    </location>
</feature>
<keyword evidence="4 11" id="KW-0808">Transferase</keyword>
<dbReference type="GO" id="GO:0071555">
    <property type="term" value="P:cell wall organization"/>
    <property type="evidence" value="ECO:0007669"/>
    <property type="project" value="UniProtKB-KW"/>
</dbReference>
<proteinExistence type="inferred from homology"/>
<dbReference type="PANTHER" id="PTHR30474:SF1">
    <property type="entry name" value="PEPTIDOGLYCAN GLYCOSYLTRANSFERASE MRDB"/>
    <property type="match status" value="1"/>
</dbReference>
<evidence type="ECO:0000256" key="10">
    <source>
        <dbReference type="ARBA" id="ARBA00023316"/>
    </source>
</evidence>
<keyword evidence="13" id="KW-1185">Reference proteome</keyword>
<evidence type="ECO:0000256" key="7">
    <source>
        <dbReference type="ARBA" id="ARBA00022984"/>
    </source>
</evidence>
<evidence type="ECO:0000313" key="12">
    <source>
        <dbReference type="EMBL" id="BEQ12977.1"/>
    </source>
</evidence>
<dbReference type="PROSITE" id="PS00428">
    <property type="entry name" value="FTSW_RODA_SPOVE"/>
    <property type="match status" value="1"/>
</dbReference>
<keyword evidence="5 11" id="KW-0812">Transmembrane</keyword>
<feature type="transmembrane region" description="Helical" evidence="11">
    <location>
        <begin position="48"/>
        <end position="65"/>
    </location>
</feature>
<evidence type="ECO:0000256" key="2">
    <source>
        <dbReference type="ARBA" id="ARBA00022475"/>
    </source>
</evidence>
<dbReference type="InterPro" id="IPR011923">
    <property type="entry name" value="RodA/MrdB"/>
</dbReference>
<dbReference type="GO" id="GO:0015648">
    <property type="term" value="F:lipid-linked peptidoglycan transporter activity"/>
    <property type="evidence" value="ECO:0007669"/>
    <property type="project" value="TreeGrafter"/>
</dbReference>
<dbReference type="GO" id="GO:0051301">
    <property type="term" value="P:cell division"/>
    <property type="evidence" value="ECO:0007669"/>
    <property type="project" value="InterPro"/>
</dbReference>
<evidence type="ECO:0000256" key="4">
    <source>
        <dbReference type="ARBA" id="ARBA00022679"/>
    </source>
</evidence>